<evidence type="ECO:0000313" key="2">
    <source>
        <dbReference type="Proteomes" id="UP001610563"/>
    </source>
</evidence>
<comment type="caution">
    <text evidence="1">The sequence shown here is derived from an EMBL/GenBank/DDBJ whole genome shotgun (WGS) entry which is preliminary data.</text>
</comment>
<evidence type="ECO:0000313" key="1">
    <source>
        <dbReference type="EMBL" id="KAL2795796.1"/>
    </source>
</evidence>
<dbReference type="Proteomes" id="UP001610563">
    <property type="component" value="Unassembled WGS sequence"/>
</dbReference>
<evidence type="ECO:0008006" key="3">
    <source>
        <dbReference type="Google" id="ProtNLM"/>
    </source>
</evidence>
<name>A0ABR4G9X1_9EURO</name>
<gene>
    <name evidence="1" type="ORF">BJX66DRAFT_163924</name>
</gene>
<keyword evidence="2" id="KW-1185">Reference proteome</keyword>
<organism evidence="1 2">
    <name type="scientific">Aspergillus keveii</name>
    <dbReference type="NCBI Taxonomy" id="714993"/>
    <lineage>
        <taxon>Eukaryota</taxon>
        <taxon>Fungi</taxon>
        <taxon>Dikarya</taxon>
        <taxon>Ascomycota</taxon>
        <taxon>Pezizomycotina</taxon>
        <taxon>Eurotiomycetes</taxon>
        <taxon>Eurotiomycetidae</taxon>
        <taxon>Eurotiales</taxon>
        <taxon>Aspergillaceae</taxon>
        <taxon>Aspergillus</taxon>
        <taxon>Aspergillus subgen. Nidulantes</taxon>
    </lineage>
</organism>
<protein>
    <recommendedName>
        <fullName evidence="3">Secreted protein</fullName>
    </recommendedName>
</protein>
<proteinExistence type="predicted"/>
<dbReference type="EMBL" id="JBFTWV010000032">
    <property type="protein sequence ID" value="KAL2795796.1"/>
    <property type="molecule type" value="Genomic_DNA"/>
</dbReference>
<sequence>MPMSMPMPIVATATVIASSLSPYLLFLPLQVLFHPDSQLCSNFQTSVFPTSFLTQIEVRSELLAIVTPRVARVGLAKWKSKPVGGRSVGSS</sequence>
<reference evidence="1 2" key="1">
    <citation type="submission" date="2024-07" db="EMBL/GenBank/DDBJ databases">
        <title>Section-level genome sequencing and comparative genomics of Aspergillus sections Usti and Cavernicolus.</title>
        <authorList>
            <consortium name="Lawrence Berkeley National Laboratory"/>
            <person name="Nybo J.L."/>
            <person name="Vesth T.C."/>
            <person name="Theobald S."/>
            <person name="Frisvad J.C."/>
            <person name="Larsen T.O."/>
            <person name="Kjaerboelling I."/>
            <person name="Rothschild-Mancinelli K."/>
            <person name="Lyhne E.K."/>
            <person name="Kogle M.E."/>
            <person name="Barry K."/>
            <person name="Clum A."/>
            <person name="Na H."/>
            <person name="Ledsgaard L."/>
            <person name="Lin J."/>
            <person name="Lipzen A."/>
            <person name="Kuo A."/>
            <person name="Riley R."/>
            <person name="Mondo S."/>
            <person name="Labutti K."/>
            <person name="Haridas S."/>
            <person name="Pangalinan J."/>
            <person name="Salamov A.A."/>
            <person name="Simmons B.A."/>
            <person name="Magnuson J.K."/>
            <person name="Chen J."/>
            <person name="Drula E."/>
            <person name="Henrissat B."/>
            <person name="Wiebenga A."/>
            <person name="Lubbers R.J."/>
            <person name="Gomes A.C."/>
            <person name="Makela M.R."/>
            <person name="Stajich J."/>
            <person name="Grigoriev I.V."/>
            <person name="Mortensen U.H."/>
            <person name="De Vries R.P."/>
            <person name="Baker S.E."/>
            <person name="Andersen M.R."/>
        </authorList>
    </citation>
    <scope>NUCLEOTIDE SEQUENCE [LARGE SCALE GENOMIC DNA]</scope>
    <source>
        <strain evidence="1 2">CBS 209.92</strain>
    </source>
</reference>
<accession>A0ABR4G9X1</accession>